<dbReference type="Gene3D" id="2.40.10.10">
    <property type="entry name" value="Trypsin-like serine proteases"/>
    <property type="match status" value="2"/>
</dbReference>
<evidence type="ECO:0000256" key="8">
    <source>
        <dbReference type="RuleBase" id="RU363034"/>
    </source>
</evidence>
<evidence type="ECO:0000313" key="11">
    <source>
        <dbReference type="Proteomes" id="UP000027135"/>
    </source>
</evidence>
<keyword evidence="5" id="KW-0865">Zymogen</keyword>
<dbReference type="InterPro" id="IPR009003">
    <property type="entry name" value="Peptidase_S1_PA"/>
</dbReference>
<protein>
    <submittedName>
        <fullName evidence="10">Brachyurin</fullName>
    </submittedName>
</protein>
<evidence type="ECO:0000256" key="5">
    <source>
        <dbReference type="ARBA" id="ARBA00023145"/>
    </source>
</evidence>
<keyword evidence="6" id="KW-1015">Disulfide bond</keyword>
<dbReference type="Proteomes" id="UP000027135">
    <property type="component" value="Unassembled WGS sequence"/>
</dbReference>
<keyword evidence="3 8" id="KW-0378">Hydrolase</keyword>
<dbReference type="InterPro" id="IPR033116">
    <property type="entry name" value="TRYPSIN_SER"/>
</dbReference>
<dbReference type="InterPro" id="IPR018114">
    <property type="entry name" value="TRYPSIN_HIS"/>
</dbReference>
<keyword evidence="11" id="KW-1185">Reference proteome</keyword>
<keyword evidence="4 8" id="KW-0720">Serine protease</keyword>
<evidence type="ECO:0000256" key="2">
    <source>
        <dbReference type="ARBA" id="ARBA00022729"/>
    </source>
</evidence>
<proteinExistence type="inferred from homology"/>
<dbReference type="InterPro" id="IPR001314">
    <property type="entry name" value="Peptidase_S1A"/>
</dbReference>
<comment type="similarity">
    <text evidence="7">Belongs to the peptidase S1 family. CLIP subfamily.</text>
</comment>
<dbReference type="AlphaFoldDB" id="A0A067QX69"/>
<keyword evidence="2" id="KW-0732">Signal</keyword>
<dbReference type="PROSITE" id="PS00134">
    <property type="entry name" value="TRYPSIN_HIS"/>
    <property type="match status" value="1"/>
</dbReference>
<dbReference type="PROSITE" id="PS50240">
    <property type="entry name" value="TRYPSIN_DOM"/>
    <property type="match status" value="1"/>
</dbReference>
<evidence type="ECO:0000256" key="4">
    <source>
        <dbReference type="ARBA" id="ARBA00022825"/>
    </source>
</evidence>
<feature type="domain" description="Peptidase S1" evidence="9">
    <location>
        <begin position="2"/>
        <end position="269"/>
    </location>
</feature>
<dbReference type="eggNOG" id="KOG3627">
    <property type="taxonomic scope" value="Eukaryota"/>
</dbReference>
<evidence type="ECO:0000256" key="1">
    <source>
        <dbReference type="ARBA" id="ARBA00022670"/>
    </source>
</evidence>
<dbReference type="PRINTS" id="PR00722">
    <property type="entry name" value="CHYMOTRYPSIN"/>
</dbReference>
<dbReference type="Pfam" id="PF00089">
    <property type="entry name" value="Trypsin"/>
    <property type="match status" value="2"/>
</dbReference>
<dbReference type="PANTHER" id="PTHR24256">
    <property type="entry name" value="TRYPTASE-RELATED"/>
    <property type="match status" value="1"/>
</dbReference>
<dbReference type="CDD" id="cd00190">
    <property type="entry name" value="Tryp_SPc"/>
    <property type="match status" value="1"/>
</dbReference>
<dbReference type="STRING" id="136037.A0A067QX69"/>
<dbReference type="InterPro" id="IPR001254">
    <property type="entry name" value="Trypsin_dom"/>
</dbReference>
<reference evidence="10 11" key="1">
    <citation type="journal article" date="2014" name="Nat. Commun.">
        <title>Molecular traces of alternative social organization in a termite genome.</title>
        <authorList>
            <person name="Terrapon N."/>
            <person name="Li C."/>
            <person name="Robertson H.M."/>
            <person name="Ji L."/>
            <person name="Meng X."/>
            <person name="Booth W."/>
            <person name="Chen Z."/>
            <person name="Childers C.P."/>
            <person name="Glastad K.M."/>
            <person name="Gokhale K."/>
            <person name="Gowin J."/>
            <person name="Gronenberg W."/>
            <person name="Hermansen R.A."/>
            <person name="Hu H."/>
            <person name="Hunt B.G."/>
            <person name="Huylmans A.K."/>
            <person name="Khalil S.M."/>
            <person name="Mitchell R.D."/>
            <person name="Munoz-Torres M.C."/>
            <person name="Mustard J.A."/>
            <person name="Pan H."/>
            <person name="Reese J.T."/>
            <person name="Scharf M.E."/>
            <person name="Sun F."/>
            <person name="Vogel H."/>
            <person name="Xiao J."/>
            <person name="Yang W."/>
            <person name="Yang Z."/>
            <person name="Yang Z."/>
            <person name="Zhou J."/>
            <person name="Zhu J."/>
            <person name="Brent C.S."/>
            <person name="Elsik C.G."/>
            <person name="Goodisman M.A."/>
            <person name="Liberles D.A."/>
            <person name="Roe R.M."/>
            <person name="Vargo E.L."/>
            <person name="Vilcinskas A."/>
            <person name="Wang J."/>
            <person name="Bornberg-Bauer E."/>
            <person name="Korb J."/>
            <person name="Zhang G."/>
            <person name="Liebig J."/>
        </authorList>
    </citation>
    <scope>NUCLEOTIDE SEQUENCE [LARGE SCALE GENOMIC DNA]</scope>
    <source>
        <tissue evidence="10">Whole organism</tissue>
    </source>
</reference>
<dbReference type="PROSITE" id="PS00135">
    <property type="entry name" value="TRYPSIN_SER"/>
    <property type="match status" value="1"/>
</dbReference>
<dbReference type="FunCoup" id="A0A067QX69">
    <property type="interactions" value="28"/>
</dbReference>
<feature type="non-terminal residue" evidence="10">
    <location>
        <position position="1"/>
    </location>
</feature>
<dbReference type="OMA" id="FIQHESY"/>
<name>A0A067QX69_ZOONE</name>
<organism evidence="10 11">
    <name type="scientific">Zootermopsis nevadensis</name>
    <name type="common">Dampwood termite</name>
    <dbReference type="NCBI Taxonomy" id="136037"/>
    <lineage>
        <taxon>Eukaryota</taxon>
        <taxon>Metazoa</taxon>
        <taxon>Ecdysozoa</taxon>
        <taxon>Arthropoda</taxon>
        <taxon>Hexapoda</taxon>
        <taxon>Insecta</taxon>
        <taxon>Pterygota</taxon>
        <taxon>Neoptera</taxon>
        <taxon>Polyneoptera</taxon>
        <taxon>Dictyoptera</taxon>
        <taxon>Blattodea</taxon>
        <taxon>Blattoidea</taxon>
        <taxon>Termitoidae</taxon>
        <taxon>Termopsidae</taxon>
        <taxon>Zootermopsis</taxon>
    </lineage>
</organism>
<evidence type="ECO:0000259" key="9">
    <source>
        <dbReference type="PROSITE" id="PS50240"/>
    </source>
</evidence>
<sequence length="274" mass="29120">RITNGLTASRGQFPWQVGLIIDGAWFCGGSVISNEWVLTAAHCGNQSIRQNCHSIKPSMCSNSWPLKFTDNSAIRLKTVIYCSSGDVYRLTLGANRLDIQESGSISVQSTDSIVHAQYSSTSLNNDIALVRVSIEFSDFITPVKLPRREPNPPDFAGKTARVSGWGKPSDSASGITTVLNYVDLPVISNTDCAGVFGSYIVSSTLCVAAPNGKSTCSGDSGGPLVIEIDDAYTQIGVVSFGAAAGCELGYPDGFARVTSFLDWIETNSGIKIES</sequence>
<evidence type="ECO:0000256" key="7">
    <source>
        <dbReference type="ARBA" id="ARBA00024195"/>
    </source>
</evidence>
<gene>
    <name evidence="10" type="ORF">L798_11582</name>
</gene>
<dbReference type="GO" id="GO:0004252">
    <property type="term" value="F:serine-type endopeptidase activity"/>
    <property type="evidence" value="ECO:0007669"/>
    <property type="project" value="InterPro"/>
</dbReference>
<dbReference type="EMBL" id="KK852863">
    <property type="protein sequence ID" value="KDR14792.1"/>
    <property type="molecule type" value="Genomic_DNA"/>
</dbReference>
<evidence type="ECO:0000256" key="6">
    <source>
        <dbReference type="ARBA" id="ARBA00023157"/>
    </source>
</evidence>
<keyword evidence="1 8" id="KW-0645">Protease</keyword>
<dbReference type="SUPFAM" id="SSF50494">
    <property type="entry name" value="Trypsin-like serine proteases"/>
    <property type="match status" value="1"/>
</dbReference>
<dbReference type="GO" id="GO:0006508">
    <property type="term" value="P:proteolysis"/>
    <property type="evidence" value="ECO:0007669"/>
    <property type="project" value="UniProtKB-KW"/>
</dbReference>
<dbReference type="FunFam" id="2.40.10.10:FF:000025">
    <property type="entry name" value="serine proteases 1/2"/>
    <property type="match status" value="1"/>
</dbReference>
<evidence type="ECO:0000313" key="10">
    <source>
        <dbReference type="EMBL" id="KDR14792.1"/>
    </source>
</evidence>
<accession>A0A067QX69</accession>
<dbReference type="InParanoid" id="A0A067QX69"/>
<dbReference type="SMART" id="SM00020">
    <property type="entry name" value="Tryp_SPc"/>
    <property type="match status" value="1"/>
</dbReference>
<evidence type="ECO:0000256" key="3">
    <source>
        <dbReference type="ARBA" id="ARBA00022801"/>
    </source>
</evidence>
<dbReference type="InterPro" id="IPR051487">
    <property type="entry name" value="Ser/Thr_Proteases_Immune/Dev"/>
</dbReference>
<dbReference type="InterPro" id="IPR043504">
    <property type="entry name" value="Peptidase_S1_PA_chymotrypsin"/>
</dbReference>